<dbReference type="GO" id="GO:0031123">
    <property type="term" value="P:RNA 3'-end processing"/>
    <property type="evidence" value="ECO:0007669"/>
    <property type="project" value="TreeGrafter"/>
</dbReference>
<name>A0A4Y7PYU7_9AGAM</name>
<evidence type="ECO:0000313" key="3">
    <source>
        <dbReference type="EMBL" id="TDL20577.1"/>
    </source>
</evidence>
<protein>
    <submittedName>
        <fullName evidence="3">Nucleotidyltransferase</fullName>
    </submittedName>
</protein>
<dbReference type="VEuPathDB" id="FungiDB:BD410DRAFT_899481"/>
<feature type="domain" description="Poly(A) RNA polymerase mitochondrial-like central palm" evidence="2">
    <location>
        <begin position="80"/>
        <end position="206"/>
    </location>
</feature>
<dbReference type="OrthoDB" id="2274644at2759"/>
<dbReference type="Gene3D" id="1.10.1410.10">
    <property type="match status" value="1"/>
</dbReference>
<dbReference type="Pfam" id="PF22600">
    <property type="entry name" value="MTPAP-like_central"/>
    <property type="match status" value="1"/>
</dbReference>
<dbReference type="SUPFAM" id="SSF81631">
    <property type="entry name" value="PAP/OAS1 substrate-binding domain"/>
    <property type="match status" value="1"/>
</dbReference>
<dbReference type="AlphaFoldDB" id="A0A4Y7PYU7"/>
<dbReference type="InterPro" id="IPR043519">
    <property type="entry name" value="NT_sf"/>
</dbReference>
<evidence type="ECO:0000256" key="1">
    <source>
        <dbReference type="SAM" id="MobiDB-lite"/>
    </source>
</evidence>
<dbReference type="GO" id="GO:0010605">
    <property type="term" value="P:negative regulation of macromolecule metabolic process"/>
    <property type="evidence" value="ECO:0007669"/>
    <property type="project" value="UniProtKB-ARBA"/>
</dbReference>
<dbReference type="PANTHER" id="PTHR12271:SF40">
    <property type="entry name" value="POLY(A) RNA POLYMERASE GLD2"/>
    <property type="match status" value="1"/>
</dbReference>
<dbReference type="STRING" id="50990.A0A4Y7PYU7"/>
<dbReference type="InterPro" id="IPR054708">
    <property type="entry name" value="MTPAP-like_central"/>
</dbReference>
<sequence>MRVGRVLATRAFSSTSISCKAQSAHGPHVRKVKQEQLIRTTGLKHTSGKSIEGDNNEVEARLGERNIDFSQIPPIPPSILRARRKTINLVQDIVQQKWGRDFTVKVFGSTEYGADTPSSDLDLVISDRRRKHGFSPSADVDRLPDVYDVRQLAKALRHGGMHVSSVISKATVPIVKFKDPSTHIHCDVNVNDELGYFNTQLISRYCELSPLLRPMLYWIKLWARANGLSNPSGLAPTSFTSYAFVTMTIGFLQIQGLLPNLQQGIKPYPHNVERAEGLFWLRRKNDLSIRCDYRFSEMHNWKPKVDTTGITVEKALGDWFHYWGHRHNYAEEFLSIRHGGVAMRIPRAAILSPFDVNKLPRTKKGLHLRRLWTEDPYGDALALAHDASSSAPTVPGVSPVDGNVQREEDTNKLRDLGLFRQRYSPGWYEAGHLTTMKRPEKDNANRQPSFSPPDFPLPDSIEDEDEAIEQPSGTRHHLLVVADPFILSKNLTARVTKPVAQRFISGSRNICRGLGIGKTRLVNMMPEPEFVPGRGWRRKM</sequence>
<evidence type="ECO:0000259" key="2">
    <source>
        <dbReference type="Pfam" id="PF22600"/>
    </source>
</evidence>
<keyword evidence="3" id="KW-0808">Transferase</keyword>
<proteinExistence type="predicted"/>
<dbReference type="Gene3D" id="3.30.460.10">
    <property type="entry name" value="Beta Polymerase, domain 2"/>
    <property type="match status" value="1"/>
</dbReference>
<dbReference type="Proteomes" id="UP000294933">
    <property type="component" value="Unassembled WGS sequence"/>
</dbReference>
<dbReference type="GO" id="GO:0016779">
    <property type="term" value="F:nucleotidyltransferase activity"/>
    <property type="evidence" value="ECO:0007669"/>
    <property type="project" value="TreeGrafter"/>
</dbReference>
<evidence type="ECO:0000313" key="4">
    <source>
        <dbReference type="Proteomes" id="UP000294933"/>
    </source>
</evidence>
<dbReference type="SUPFAM" id="SSF81301">
    <property type="entry name" value="Nucleotidyltransferase"/>
    <property type="match status" value="1"/>
</dbReference>
<dbReference type="CDD" id="cd05402">
    <property type="entry name" value="NT_PAP_TUTase"/>
    <property type="match status" value="1"/>
</dbReference>
<gene>
    <name evidence="3" type="ORF">BD410DRAFT_899481</name>
</gene>
<keyword evidence="4" id="KW-1185">Reference proteome</keyword>
<organism evidence="3 4">
    <name type="scientific">Rickenella mellea</name>
    <dbReference type="NCBI Taxonomy" id="50990"/>
    <lineage>
        <taxon>Eukaryota</taxon>
        <taxon>Fungi</taxon>
        <taxon>Dikarya</taxon>
        <taxon>Basidiomycota</taxon>
        <taxon>Agaricomycotina</taxon>
        <taxon>Agaricomycetes</taxon>
        <taxon>Hymenochaetales</taxon>
        <taxon>Rickenellaceae</taxon>
        <taxon>Rickenella</taxon>
    </lineage>
</organism>
<accession>A0A4Y7PYU7</accession>
<reference evidence="3 4" key="1">
    <citation type="submission" date="2018-06" db="EMBL/GenBank/DDBJ databases">
        <title>A transcriptomic atlas of mushroom development highlights an independent origin of complex multicellularity.</title>
        <authorList>
            <consortium name="DOE Joint Genome Institute"/>
            <person name="Krizsan K."/>
            <person name="Almasi E."/>
            <person name="Merenyi Z."/>
            <person name="Sahu N."/>
            <person name="Viragh M."/>
            <person name="Koszo T."/>
            <person name="Mondo S."/>
            <person name="Kiss B."/>
            <person name="Balint B."/>
            <person name="Kues U."/>
            <person name="Barry K."/>
            <person name="Hegedus J.C."/>
            <person name="Henrissat B."/>
            <person name="Johnson J."/>
            <person name="Lipzen A."/>
            <person name="Ohm R."/>
            <person name="Nagy I."/>
            <person name="Pangilinan J."/>
            <person name="Yan J."/>
            <person name="Xiong Y."/>
            <person name="Grigoriev I.V."/>
            <person name="Hibbett D.S."/>
            <person name="Nagy L.G."/>
        </authorList>
    </citation>
    <scope>NUCLEOTIDE SEQUENCE [LARGE SCALE GENOMIC DNA]</scope>
    <source>
        <strain evidence="3 4">SZMC22713</strain>
    </source>
</reference>
<feature type="region of interest" description="Disordered" evidence="1">
    <location>
        <begin position="439"/>
        <end position="459"/>
    </location>
</feature>
<dbReference type="PANTHER" id="PTHR12271">
    <property type="entry name" value="POLY A POLYMERASE CID PAP -RELATED"/>
    <property type="match status" value="1"/>
</dbReference>
<dbReference type="EMBL" id="ML170187">
    <property type="protein sequence ID" value="TDL20577.1"/>
    <property type="molecule type" value="Genomic_DNA"/>
</dbReference>